<keyword evidence="2" id="KW-0812">Transmembrane</keyword>
<evidence type="ECO:0000256" key="2">
    <source>
        <dbReference type="SAM" id="Phobius"/>
    </source>
</evidence>
<feature type="transmembrane region" description="Helical" evidence="2">
    <location>
        <begin position="39"/>
        <end position="60"/>
    </location>
</feature>
<proteinExistence type="predicted"/>
<evidence type="ECO:0000256" key="1">
    <source>
        <dbReference type="SAM" id="MobiDB-lite"/>
    </source>
</evidence>
<organism evidence="3 4">
    <name type="scientific">Aquipuribacter hungaricus</name>
    <dbReference type="NCBI Taxonomy" id="545624"/>
    <lineage>
        <taxon>Bacteria</taxon>
        <taxon>Bacillati</taxon>
        <taxon>Actinomycetota</taxon>
        <taxon>Actinomycetes</taxon>
        <taxon>Micrococcales</taxon>
        <taxon>Intrasporangiaceae</taxon>
        <taxon>Aquipuribacter</taxon>
    </lineage>
</organism>
<protein>
    <submittedName>
        <fullName evidence="3">Uncharacterized protein</fullName>
    </submittedName>
</protein>
<comment type="caution">
    <text evidence="3">The sequence shown here is derived from an EMBL/GenBank/DDBJ whole genome shotgun (WGS) entry which is preliminary data.</text>
</comment>
<keyword evidence="2" id="KW-1133">Transmembrane helix</keyword>
<dbReference type="Proteomes" id="UP001595685">
    <property type="component" value="Unassembled WGS sequence"/>
</dbReference>
<reference evidence="4" key="1">
    <citation type="journal article" date="2019" name="Int. J. Syst. Evol. Microbiol.">
        <title>The Global Catalogue of Microorganisms (GCM) 10K type strain sequencing project: providing services to taxonomists for standard genome sequencing and annotation.</title>
        <authorList>
            <consortium name="The Broad Institute Genomics Platform"/>
            <consortium name="The Broad Institute Genome Sequencing Center for Infectious Disease"/>
            <person name="Wu L."/>
            <person name="Ma J."/>
        </authorList>
    </citation>
    <scope>NUCLEOTIDE SEQUENCE [LARGE SCALE GENOMIC DNA]</scope>
    <source>
        <strain evidence="4">NCAIM B.02333</strain>
    </source>
</reference>
<feature type="compositionally biased region" description="Low complexity" evidence="1">
    <location>
        <begin position="189"/>
        <end position="204"/>
    </location>
</feature>
<evidence type="ECO:0000313" key="3">
    <source>
        <dbReference type="EMBL" id="MFC3687994.1"/>
    </source>
</evidence>
<evidence type="ECO:0000313" key="4">
    <source>
        <dbReference type="Proteomes" id="UP001595685"/>
    </source>
</evidence>
<feature type="transmembrane region" description="Helical" evidence="2">
    <location>
        <begin position="72"/>
        <end position="96"/>
    </location>
</feature>
<keyword evidence="2" id="KW-0472">Membrane</keyword>
<sequence>MTVLGVLAWVGGRRCGRDAGHLTTVAEVRRLAGPVPANAALLAVGHGVAAVLALALAAALRPGQVDPSLPTAATTAAAPAAVPAALAVALVVAIAVRVDRRRAPGAAVTVAPGPVLGLVAEVRSRGGRSGPALGWRQVVGIGVVLGLPAAAPVLAAALVLPGLPGLPAGAAGGTVAALAVVGGLGALGAGTSPPRTTGPRTAGHGTERPSIA</sequence>
<dbReference type="RefSeq" id="WP_376983858.1">
    <property type="nucleotide sequence ID" value="NZ_JBHRWW010000003.1"/>
</dbReference>
<feature type="transmembrane region" description="Helical" evidence="2">
    <location>
        <begin position="138"/>
        <end position="160"/>
    </location>
</feature>
<accession>A0ABV7WF43</accession>
<dbReference type="EMBL" id="JBHRWW010000003">
    <property type="protein sequence ID" value="MFC3687994.1"/>
    <property type="molecule type" value="Genomic_DNA"/>
</dbReference>
<gene>
    <name evidence="3" type="ORF">ACFOLH_06525</name>
</gene>
<name>A0ABV7WF43_9MICO</name>
<keyword evidence="4" id="KW-1185">Reference proteome</keyword>
<feature type="region of interest" description="Disordered" evidence="1">
    <location>
        <begin position="189"/>
        <end position="212"/>
    </location>
</feature>
<feature type="transmembrane region" description="Helical" evidence="2">
    <location>
        <begin position="166"/>
        <end position="190"/>
    </location>
</feature>